<dbReference type="PROSITE" id="PS50850">
    <property type="entry name" value="MFS"/>
    <property type="match status" value="1"/>
</dbReference>
<feature type="transmembrane region" description="Helical" evidence="7">
    <location>
        <begin position="141"/>
        <end position="161"/>
    </location>
</feature>
<feature type="transmembrane region" description="Helical" evidence="7">
    <location>
        <begin position="243"/>
        <end position="263"/>
    </location>
</feature>
<feature type="transmembrane region" description="Helical" evidence="7">
    <location>
        <begin position="331"/>
        <end position="352"/>
    </location>
</feature>
<dbReference type="CDD" id="cd17324">
    <property type="entry name" value="MFS_NepI_like"/>
    <property type="match status" value="1"/>
</dbReference>
<feature type="transmembrane region" description="Helical" evidence="7">
    <location>
        <begin position="79"/>
        <end position="105"/>
    </location>
</feature>
<feature type="domain" description="Major facilitator superfamily (MFS) profile" evidence="8">
    <location>
        <begin position="13"/>
        <end position="390"/>
    </location>
</feature>
<protein>
    <submittedName>
        <fullName evidence="9">MFS transporter</fullName>
    </submittedName>
</protein>
<keyword evidence="4 7" id="KW-0812">Transmembrane</keyword>
<dbReference type="PANTHER" id="PTHR43124">
    <property type="entry name" value="PURINE EFFLUX PUMP PBUE"/>
    <property type="match status" value="1"/>
</dbReference>
<keyword evidence="5 7" id="KW-1133">Transmembrane helix</keyword>
<evidence type="ECO:0000259" key="8">
    <source>
        <dbReference type="PROSITE" id="PS50850"/>
    </source>
</evidence>
<reference evidence="10" key="1">
    <citation type="submission" date="2014-03" db="EMBL/GenBank/DDBJ databases">
        <title>The Complete Genome Sequence of Bacillus bombyseptieus.</title>
        <authorList>
            <person name="Cheng T."/>
            <person name="Lin P."/>
            <person name="Jin S."/>
            <person name="Wu Y."/>
            <person name="Fu B."/>
            <person name="Long R."/>
            <person name="Liu D."/>
            <person name="Guo Y."/>
            <person name="Peng L."/>
            <person name="Xia Q."/>
        </authorList>
    </citation>
    <scope>NUCLEOTIDE SEQUENCE [LARGE SCALE GENOMIC DNA]</scope>
    <source>
        <strain evidence="10">wang</strain>
        <plasmid evidence="10">pBb</plasmid>
    </source>
</reference>
<dbReference type="GO" id="GO:0022857">
    <property type="term" value="F:transmembrane transporter activity"/>
    <property type="evidence" value="ECO:0007669"/>
    <property type="project" value="InterPro"/>
</dbReference>
<evidence type="ECO:0000256" key="7">
    <source>
        <dbReference type="SAM" id="Phobius"/>
    </source>
</evidence>
<dbReference type="InterPro" id="IPR011701">
    <property type="entry name" value="MFS"/>
</dbReference>
<evidence type="ECO:0000256" key="4">
    <source>
        <dbReference type="ARBA" id="ARBA00022692"/>
    </source>
</evidence>
<comment type="subcellular location">
    <subcellularLocation>
        <location evidence="1">Cell membrane</location>
        <topology evidence="1">Multi-pass membrane protein</topology>
    </subcellularLocation>
</comment>
<dbReference type="InterPro" id="IPR020846">
    <property type="entry name" value="MFS_dom"/>
</dbReference>
<dbReference type="Proteomes" id="UP000031778">
    <property type="component" value="Plasmid pBb"/>
</dbReference>
<evidence type="ECO:0000256" key="6">
    <source>
        <dbReference type="ARBA" id="ARBA00023136"/>
    </source>
</evidence>
<keyword evidence="6 7" id="KW-0472">Membrane</keyword>
<accession>A0A9W3L527</accession>
<organism evidence="9 10">
    <name type="scientific">Bacillus bombysepticus str. Wang</name>
    <dbReference type="NCBI Taxonomy" id="1330043"/>
    <lineage>
        <taxon>Bacteria</taxon>
        <taxon>Bacillati</taxon>
        <taxon>Bacillota</taxon>
        <taxon>Bacilli</taxon>
        <taxon>Bacillales</taxon>
        <taxon>Bacillaceae</taxon>
        <taxon>Bacillus</taxon>
        <taxon>Bacillus cereus group</taxon>
    </lineage>
</organism>
<dbReference type="AlphaFoldDB" id="A0A9W3L527"/>
<geneLocation type="plasmid" evidence="9 10">
    <name>pBb</name>
</geneLocation>
<feature type="transmembrane region" description="Helical" evidence="7">
    <location>
        <begin position="167"/>
        <end position="190"/>
    </location>
</feature>
<dbReference type="SUPFAM" id="SSF103473">
    <property type="entry name" value="MFS general substrate transporter"/>
    <property type="match status" value="1"/>
</dbReference>
<feature type="transmembrane region" description="Helical" evidence="7">
    <location>
        <begin position="364"/>
        <end position="385"/>
    </location>
</feature>
<feature type="transmembrane region" description="Helical" evidence="7">
    <location>
        <begin position="50"/>
        <end position="72"/>
    </location>
</feature>
<feature type="transmembrane region" description="Helical" evidence="7">
    <location>
        <begin position="210"/>
        <end position="231"/>
    </location>
</feature>
<evidence type="ECO:0000256" key="1">
    <source>
        <dbReference type="ARBA" id="ARBA00004651"/>
    </source>
</evidence>
<dbReference type="GO" id="GO:0005886">
    <property type="term" value="C:plasma membrane"/>
    <property type="evidence" value="ECO:0007669"/>
    <property type="project" value="UniProtKB-SubCell"/>
</dbReference>
<feature type="transmembrane region" description="Helical" evidence="7">
    <location>
        <begin position="275"/>
        <end position="294"/>
    </location>
</feature>
<name>A0A9W3L527_9BACI</name>
<sequence length="397" mass="43701">MVNTIEHFSIKLILFTLTICSFAISMSEYVAMGILSVVSTDLNVSITETGLLVSLYAMSVTIFSPILTILFLKFPQKYVLLIMMGIFIFGNLLSAVTTTFILLVISRVIAASMHGSFFAVAMVLASEIVPYEKRTQAISTINIGLTLALMLGVPFSSYLAALIGWRFVYAFIAIFGMIGFIGILRVVPIIQPVKVPKFNQEMKIFKNRDVIFSFIIIIFSSSGVFIVYTFIEPMLRKSAGFYAVGVASGLFCFGVGGVLGNYFCGRVQTQKLIRILARIMISLTVVLFLFPIALTNKISTFLIIILFGAGLFGYVPLLQTKIINAARAGRTLAASVSVSAFNLANALGAWIGGTVLVTTNSYKLLPIFGSAITFLAFFTILINIYMDKRREKKKWDY</sequence>
<evidence type="ECO:0000256" key="5">
    <source>
        <dbReference type="ARBA" id="ARBA00022989"/>
    </source>
</evidence>
<feature type="transmembrane region" description="Helical" evidence="7">
    <location>
        <begin position="111"/>
        <end position="129"/>
    </location>
</feature>
<evidence type="ECO:0000313" key="10">
    <source>
        <dbReference type="Proteomes" id="UP000031778"/>
    </source>
</evidence>
<feature type="transmembrane region" description="Helical" evidence="7">
    <location>
        <begin position="300"/>
        <end position="319"/>
    </location>
</feature>
<evidence type="ECO:0000256" key="2">
    <source>
        <dbReference type="ARBA" id="ARBA00022448"/>
    </source>
</evidence>
<dbReference type="InterPro" id="IPR050189">
    <property type="entry name" value="MFS_Efflux_Transporters"/>
</dbReference>
<feature type="transmembrane region" description="Helical" evidence="7">
    <location>
        <begin position="12"/>
        <end position="38"/>
    </location>
</feature>
<keyword evidence="3" id="KW-1003">Cell membrane</keyword>
<dbReference type="EMBL" id="CP007513">
    <property type="protein sequence ID" value="AHX21654.1"/>
    <property type="molecule type" value="Genomic_DNA"/>
</dbReference>
<dbReference type="Pfam" id="PF07690">
    <property type="entry name" value="MFS_1"/>
    <property type="match status" value="1"/>
</dbReference>
<dbReference type="Gene3D" id="1.20.1250.20">
    <property type="entry name" value="MFS general substrate transporter like domains"/>
    <property type="match status" value="1"/>
</dbReference>
<dbReference type="KEGG" id="bby:CY96_27900"/>
<keyword evidence="2" id="KW-0813">Transport</keyword>
<keyword evidence="10" id="KW-1185">Reference proteome</keyword>
<dbReference type="PANTHER" id="PTHR43124:SF3">
    <property type="entry name" value="CHLORAMPHENICOL EFFLUX PUMP RV0191"/>
    <property type="match status" value="1"/>
</dbReference>
<evidence type="ECO:0000256" key="3">
    <source>
        <dbReference type="ARBA" id="ARBA00022475"/>
    </source>
</evidence>
<gene>
    <name evidence="9" type="ORF">CY96_27900</name>
</gene>
<dbReference type="RefSeq" id="WP_044585158.1">
    <property type="nucleotide sequence ID" value="NZ_CP007513.1"/>
</dbReference>
<evidence type="ECO:0000313" key="9">
    <source>
        <dbReference type="EMBL" id="AHX21654.1"/>
    </source>
</evidence>
<keyword evidence="9" id="KW-0614">Plasmid</keyword>
<dbReference type="InterPro" id="IPR036259">
    <property type="entry name" value="MFS_trans_sf"/>
</dbReference>
<proteinExistence type="predicted"/>